<dbReference type="PANTHER" id="PTHR43580">
    <property type="entry name" value="OXIDOREDUCTASE GLYR1-RELATED"/>
    <property type="match status" value="1"/>
</dbReference>
<dbReference type="InterPro" id="IPR006115">
    <property type="entry name" value="6PGDH_NADP-bd"/>
</dbReference>
<accession>A0A918TZV9</accession>
<reference evidence="5" key="2">
    <citation type="submission" date="2020-09" db="EMBL/GenBank/DDBJ databases">
        <authorList>
            <person name="Sun Q."/>
            <person name="Ohkuma M."/>
        </authorList>
    </citation>
    <scope>NUCLEOTIDE SEQUENCE</scope>
    <source>
        <strain evidence="5">JCM 4633</strain>
    </source>
</reference>
<dbReference type="InterPro" id="IPR036291">
    <property type="entry name" value="NAD(P)-bd_dom_sf"/>
</dbReference>
<dbReference type="InterPro" id="IPR015815">
    <property type="entry name" value="HIBADH-related"/>
</dbReference>
<dbReference type="InterPro" id="IPR051265">
    <property type="entry name" value="HIBADH-related_NP60_sf"/>
</dbReference>
<dbReference type="Gene3D" id="3.40.50.720">
    <property type="entry name" value="NAD(P)-binding Rossmann-like Domain"/>
    <property type="match status" value="1"/>
</dbReference>
<protein>
    <submittedName>
        <fullName evidence="5">Dehydrogenase</fullName>
    </submittedName>
</protein>
<evidence type="ECO:0000313" key="6">
    <source>
        <dbReference type="Proteomes" id="UP000646244"/>
    </source>
</evidence>
<evidence type="ECO:0000259" key="4">
    <source>
        <dbReference type="Pfam" id="PF21761"/>
    </source>
</evidence>
<feature type="domain" description="6-phosphogluconate dehydrogenase NADP-binding" evidence="3">
    <location>
        <begin position="9"/>
        <end position="157"/>
    </location>
</feature>
<dbReference type="Pfam" id="PF03446">
    <property type="entry name" value="NAD_binding_2"/>
    <property type="match status" value="1"/>
</dbReference>
<comment type="caution">
    <text evidence="5">The sequence shown here is derived from an EMBL/GenBank/DDBJ whole genome shotgun (WGS) entry which is preliminary data.</text>
</comment>
<evidence type="ECO:0000256" key="1">
    <source>
        <dbReference type="ARBA" id="ARBA00009080"/>
    </source>
</evidence>
<evidence type="ECO:0000256" key="2">
    <source>
        <dbReference type="ARBA" id="ARBA00023002"/>
    </source>
</evidence>
<name>A0A918TZV9_STRCJ</name>
<dbReference type="PIRSF" id="PIRSF000103">
    <property type="entry name" value="HIBADH"/>
    <property type="match status" value="1"/>
</dbReference>
<comment type="similarity">
    <text evidence="1">Belongs to the HIBADH-related family.</text>
</comment>
<dbReference type="GO" id="GO:0016491">
    <property type="term" value="F:oxidoreductase activity"/>
    <property type="evidence" value="ECO:0007669"/>
    <property type="project" value="UniProtKB-KW"/>
</dbReference>
<reference evidence="5" key="1">
    <citation type="journal article" date="2014" name="Int. J. Syst. Evol. Microbiol.">
        <title>Complete genome sequence of Corynebacterium casei LMG S-19264T (=DSM 44701T), isolated from a smear-ripened cheese.</title>
        <authorList>
            <consortium name="US DOE Joint Genome Institute (JGI-PGF)"/>
            <person name="Walter F."/>
            <person name="Albersmeier A."/>
            <person name="Kalinowski J."/>
            <person name="Ruckert C."/>
        </authorList>
    </citation>
    <scope>NUCLEOTIDE SEQUENCE</scope>
    <source>
        <strain evidence="5">JCM 4633</strain>
    </source>
</reference>
<dbReference type="EMBL" id="BMVB01000030">
    <property type="protein sequence ID" value="GHC70448.1"/>
    <property type="molecule type" value="Genomic_DNA"/>
</dbReference>
<dbReference type="SUPFAM" id="SSF51735">
    <property type="entry name" value="NAD(P)-binding Rossmann-fold domains"/>
    <property type="match status" value="1"/>
</dbReference>
<dbReference type="Pfam" id="PF21761">
    <property type="entry name" value="RedAm-like_C"/>
    <property type="match status" value="1"/>
</dbReference>
<dbReference type="PANTHER" id="PTHR43580:SF2">
    <property type="entry name" value="CYTOKINE-LIKE NUCLEAR FACTOR N-PAC"/>
    <property type="match status" value="1"/>
</dbReference>
<gene>
    <name evidence="5" type="ORF">GCM10010507_56570</name>
</gene>
<sequence length="286" mass="29037">MTNAHKNTRIALLGLGAMGTALARAWLAAGRPLTVWNRTPAKAEALAAEGAGTAASPAEAVAAADLVVLCLLDGATVDAVLDGVDLTGKDVIDLTTGTPAAARERAAWAGARGARFLDGGIMAVPPMIGAAGSGAYVLYSGSRELYDAHRATLEVPAGARFVGTDAGYAALHDVALLCGMYGLFAGMMQATALVEGEGIDRAAFTPLLTEWLGAMTAAHAAGASAGADSNLAMQVAGTATLLRTAQDQGVSAELVLPYFRLMERRLAQGTGDGLDDTAGMLALLRR</sequence>
<organism evidence="5 6">
    <name type="scientific">Streptomyces cinnamoneus</name>
    <name type="common">Streptoverticillium cinnamoneum</name>
    <dbReference type="NCBI Taxonomy" id="53446"/>
    <lineage>
        <taxon>Bacteria</taxon>
        <taxon>Bacillati</taxon>
        <taxon>Actinomycetota</taxon>
        <taxon>Actinomycetes</taxon>
        <taxon>Kitasatosporales</taxon>
        <taxon>Streptomycetaceae</taxon>
        <taxon>Streptomyces</taxon>
        <taxon>Streptomyces cinnamoneus group</taxon>
    </lineage>
</organism>
<evidence type="ECO:0000259" key="3">
    <source>
        <dbReference type="Pfam" id="PF03446"/>
    </source>
</evidence>
<dbReference type="InterPro" id="IPR013328">
    <property type="entry name" value="6PGD_dom2"/>
</dbReference>
<evidence type="ECO:0000313" key="5">
    <source>
        <dbReference type="EMBL" id="GHC70448.1"/>
    </source>
</evidence>
<dbReference type="AlphaFoldDB" id="A0A918TZV9"/>
<dbReference type="InterPro" id="IPR048666">
    <property type="entry name" value="RedAm-like_C"/>
</dbReference>
<dbReference type="Gene3D" id="1.10.1040.10">
    <property type="entry name" value="N-(1-d-carboxylethyl)-l-norvaline Dehydrogenase, domain 2"/>
    <property type="match status" value="1"/>
</dbReference>
<dbReference type="RefSeq" id="WP_190112770.1">
    <property type="nucleotide sequence ID" value="NZ_BMVB01000030.1"/>
</dbReference>
<feature type="domain" description="NADPH-dependent reductive aminase-like C-terminal" evidence="4">
    <location>
        <begin position="165"/>
        <end position="272"/>
    </location>
</feature>
<dbReference type="Proteomes" id="UP000646244">
    <property type="component" value="Unassembled WGS sequence"/>
</dbReference>
<keyword evidence="2" id="KW-0560">Oxidoreductase</keyword>
<proteinExistence type="inferred from homology"/>
<dbReference type="GO" id="GO:0050661">
    <property type="term" value="F:NADP binding"/>
    <property type="evidence" value="ECO:0007669"/>
    <property type="project" value="InterPro"/>
</dbReference>